<accession>A0ABR7IS35</accession>
<organism evidence="17 18">
    <name type="scientific">Clostridium facile</name>
    <dbReference type="NCBI Taxonomy" id="2763035"/>
    <lineage>
        <taxon>Bacteria</taxon>
        <taxon>Bacillati</taxon>
        <taxon>Bacillota</taxon>
        <taxon>Clostridia</taxon>
        <taxon>Eubacteriales</taxon>
        <taxon>Clostridiaceae</taxon>
        <taxon>Clostridium</taxon>
    </lineage>
</organism>
<evidence type="ECO:0000256" key="6">
    <source>
        <dbReference type="ARBA" id="ARBA00022670"/>
    </source>
</evidence>
<keyword evidence="5 17" id="KW-0121">Carboxypeptidase</keyword>
<dbReference type="Proteomes" id="UP000649151">
    <property type="component" value="Unassembled WGS sequence"/>
</dbReference>
<evidence type="ECO:0000256" key="4">
    <source>
        <dbReference type="ARBA" id="ARBA00012448"/>
    </source>
</evidence>
<evidence type="ECO:0000256" key="1">
    <source>
        <dbReference type="ARBA" id="ARBA00003217"/>
    </source>
</evidence>
<evidence type="ECO:0000256" key="8">
    <source>
        <dbReference type="ARBA" id="ARBA00022801"/>
    </source>
</evidence>
<evidence type="ECO:0000256" key="15">
    <source>
        <dbReference type="SAM" id="SignalP"/>
    </source>
</evidence>
<proteinExistence type="inferred from homology"/>
<comment type="pathway">
    <text evidence="2">Cell wall biogenesis; peptidoglycan biosynthesis.</text>
</comment>
<dbReference type="InterPro" id="IPR018044">
    <property type="entry name" value="Peptidase_S11"/>
</dbReference>
<feature type="signal peptide" evidence="15">
    <location>
        <begin position="1"/>
        <end position="26"/>
    </location>
</feature>
<dbReference type="SUPFAM" id="SSF69189">
    <property type="entry name" value="Penicillin-binding protein associated domain"/>
    <property type="match status" value="1"/>
</dbReference>
<dbReference type="EC" id="3.4.16.4" evidence="4"/>
<keyword evidence="18" id="KW-1185">Reference proteome</keyword>
<keyword evidence="8" id="KW-0378">Hydrolase</keyword>
<dbReference type="InterPro" id="IPR012907">
    <property type="entry name" value="Peptidase_S11_C"/>
</dbReference>
<dbReference type="EMBL" id="JACOQK010000001">
    <property type="protein sequence ID" value="MBC5787960.1"/>
    <property type="molecule type" value="Genomic_DNA"/>
</dbReference>
<evidence type="ECO:0000256" key="12">
    <source>
        <dbReference type="ARBA" id="ARBA00034000"/>
    </source>
</evidence>
<evidence type="ECO:0000256" key="9">
    <source>
        <dbReference type="ARBA" id="ARBA00022960"/>
    </source>
</evidence>
<evidence type="ECO:0000256" key="7">
    <source>
        <dbReference type="ARBA" id="ARBA00022729"/>
    </source>
</evidence>
<dbReference type="InterPro" id="IPR015956">
    <property type="entry name" value="Peniciliin-bd_prot_C_sf"/>
</dbReference>
<evidence type="ECO:0000259" key="16">
    <source>
        <dbReference type="SMART" id="SM00936"/>
    </source>
</evidence>
<dbReference type="Pfam" id="PF07943">
    <property type="entry name" value="PBP5_C"/>
    <property type="match status" value="1"/>
</dbReference>
<evidence type="ECO:0000256" key="11">
    <source>
        <dbReference type="ARBA" id="ARBA00023316"/>
    </source>
</evidence>
<evidence type="ECO:0000256" key="5">
    <source>
        <dbReference type="ARBA" id="ARBA00022645"/>
    </source>
</evidence>
<evidence type="ECO:0000256" key="3">
    <source>
        <dbReference type="ARBA" id="ARBA00007164"/>
    </source>
</evidence>
<dbReference type="PANTHER" id="PTHR21581">
    <property type="entry name" value="D-ALANYL-D-ALANINE CARBOXYPEPTIDASE"/>
    <property type="match status" value="1"/>
</dbReference>
<dbReference type="Gene3D" id="2.60.410.10">
    <property type="entry name" value="D-Ala-D-Ala carboxypeptidase, C-terminal domain"/>
    <property type="match status" value="1"/>
</dbReference>
<comment type="catalytic activity">
    <reaction evidence="12">
        <text>Preferential cleavage: (Ac)2-L-Lys-D-Ala-|-D-Ala. Also transpeptidation of peptidyl-alanyl moieties that are N-acyl substituents of D-alanine.</text>
        <dbReference type="EC" id="3.4.16.4"/>
    </reaction>
</comment>
<comment type="similarity">
    <text evidence="3 13">Belongs to the peptidase S11 family.</text>
</comment>
<dbReference type="Pfam" id="PF00768">
    <property type="entry name" value="Peptidase_S11"/>
    <property type="match status" value="1"/>
</dbReference>
<feature type="domain" description="Peptidase S11 D-Ala-D-Ala carboxypeptidase A C-terminal" evidence="16">
    <location>
        <begin position="300"/>
        <end position="395"/>
    </location>
</feature>
<evidence type="ECO:0000256" key="14">
    <source>
        <dbReference type="SAM" id="Phobius"/>
    </source>
</evidence>
<gene>
    <name evidence="17" type="ORF">H8Z77_08025</name>
</gene>
<comment type="caution">
    <text evidence="17">The sequence shown here is derived from an EMBL/GenBank/DDBJ whole genome shotgun (WGS) entry which is preliminary data.</text>
</comment>
<evidence type="ECO:0000256" key="10">
    <source>
        <dbReference type="ARBA" id="ARBA00022984"/>
    </source>
</evidence>
<keyword evidence="9" id="KW-0133">Cell shape</keyword>
<dbReference type="PANTHER" id="PTHR21581:SF6">
    <property type="entry name" value="TRAFFICKING PROTEIN PARTICLE COMPLEX SUBUNIT 12"/>
    <property type="match status" value="1"/>
</dbReference>
<dbReference type="SMART" id="SM00936">
    <property type="entry name" value="PBP5_C"/>
    <property type="match status" value="1"/>
</dbReference>
<name>A0ABR7IS35_9CLOT</name>
<sequence length="459" mass="51471">MRKVISLILTCVITISVFCAPLTAEALTYTPDFEVVSQSAYLVNTDTGKVLYEKEAQKQLIPASLTKMITCIVALEHCEDIANTMVTAPNYVFDNLYGKGASDAGIMAGETLSMEDLLYGLMLPSGCEAADIIADYISGGKPEEFIQMMNDKAKEIGCTNTVFYDASGLDNRNLSTAYDMYLIANYGMNMEDGRFATISTTVRHTMKATNKQGERTITHSNYRMLVKSLGGDKYFYEYVKGIKTGTGDDYKNLVTAASHDGYNYICVVMGAPIRDGYGNELPQYTCLDSKNLYKWAFNNFSLKTVAEPNSKTIPNQIKVELAKDTDTIQLTTKETITELLPNDIDVSSIMWDTSNLPKTIQAPIKQGQEIGTIDLKLQNEVIQTVTVVAANDIDRSMWLYIGNILKKILTSWWFILLVVIIVVLLILYFVMVVVYNKRRRKGKIPVRRKKGQTVKRRRR</sequence>
<keyword evidence="10" id="KW-0573">Peptidoglycan synthesis</keyword>
<dbReference type="PRINTS" id="PR00725">
    <property type="entry name" value="DADACBPTASE1"/>
</dbReference>
<keyword evidence="14" id="KW-0812">Transmembrane</keyword>
<reference evidence="17 18" key="1">
    <citation type="submission" date="2020-08" db="EMBL/GenBank/DDBJ databases">
        <title>Genome public.</title>
        <authorList>
            <person name="Liu C."/>
            <person name="Sun Q."/>
        </authorList>
    </citation>
    <scope>NUCLEOTIDE SEQUENCE [LARGE SCALE GENOMIC DNA]</scope>
    <source>
        <strain evidence="17 18">NSJ-27</strain>
    </source>
</reference>
<keyword evidence="11" id="KW-0961">Cell wall biogenesis/degradation</keyword>
<keyword evidence="7 15" id="KW-0732">Signal</keyword>
<evidence type="ECO:0000256" key="2">
    <source>
        <dbReference type="ARBA" id="ARBA00004752"/>
    </source>
</evidence>
<comment type="function">
    <text evidence="1">Removes C-terminal D-alanyl residues from sugar-peptide cell wall precursors.</text>
</comment>
<keyword evidence="14" id="KW-1133">Transmembrane helix</keyword>
<dbReference type="SUPFAM" id="SSF56601">
    <property type="entry name" value="beta-lactamase/transpeptidase-like"/>
    <property type="match status" value="1"/>
</dbReference>
<evidence type="ECO:0000256" key="13">
    <source>
        <dbReference type="RuleBase" id="RU004016"/>
    </source>
</evidence>
<dbReference type="RefSeq" id="WP_069987414.1">
    <property type="nucleotide sequence ID" value="NZ_JACOQK010000001.1"/>
</dbReference>
<dbReference type="InterPro" id="IPR037167">
    <property type="entry name" value="Peptidase_S11_C_sf"/>
</dbReference>
<protein>
    <recommendedName>
        <fullName evidence="4">serine-type D-Ala-D-Ala carboxypeptidase</fullName>
        <ecNumber evidence="4">3.4.16.4</ecNumber>
    </recommendedName>
</protein>
<dbReference type="InterPro" id="IPR001967">
    <property type="entry name" value="Peptidase_S11_N"/>
</dbReference>
<dbReference type="GO" id="GO:0004180">
    <property type="term" value="F:carboxypeptidase activity"/>
    <property type="evidence" value="ECO:0007669"/>
    <property type="project" value="UniProtKB-KW"/>
</dbReference>
<feature type="transmembrane region" description="Helical" evidence="14">
    <location>
        <begin position="412"/>
        <end position="435"/>
    </location>
</feature>
<evidence type="ECO:0000313" key="17">
    <source>
        <dbReference type="EMBL" id="MBC5787960.1"/>
    </source>
</evidence>
<feature type="chain" id="PRO_5046068654" description="serine-type D-Ala-D-Ala carboxypeptidase" evidence="15">
    <location>
        <begin position="27"/>
        <end position="459"/>
    </location>
</feature>
<keyword evidence="14" id="KW-0472">Membrane</keyword>
<evidence type="ECO:0000313" key="18">
    <source>
        <dbReference type="Proteomes" id="UP000649151"/>
    </source>
</evidence>
<keyword evidence="6" id="KW-0645">Protease</keyword>
<dbReference type="InterPro" id="IPR012338">
    <property type="entry name" value="Beta-lactam/transpept-like"/>
</dbReference>
<dbReference type="Gene3D" id="3.40.710.10">
    <property type="entry name" value="DD-peptidase/beta-lactamase superfamily"/>
    <property type="match status" value="1"/>
</dbReference>